<feature type="domain" description="DUF6671" evidence="1">
    <location>
        <begin position="173"/>
        <end position="247"/>
    </location>
</feature>
<dbReference type="RefSeq" id="WP_377771042.1">
    <property type="nucleotide sequence ID" value="NZ_JBHUOQ010000001.1"/>
</dbReference>
<organism evidence="2 3">
    <name type="scientific">Corticicoccus populi</name>
    <dbReference type="NCBI Taxonomy" id="1812821"/>
    <lineage>
        <taxon>Bacteria</taxon>
        <taxon>Bacillati</taxon>
        <taxon>Bacillota</taxon>
        <taxon>Bacilli</taxon>
        <taxon>Bacillales</taxon>
        <taxon>Staphylococcaceae</taxon>
        <taxon>Corticicoccus</taxon>
    </lineage>
</organism>
<dbReference type="EMBL" id="JBHUOQ010000001">
    <property type="protein sequence ID" value="MFD2829227.1"/>
    <property type="molecule type" value="Genomic_DNA"/>
</dbReference>
<sequence length="381" mass="45288">MSKPIKKWVDLSSLPTKIYKGRTVINWELVKNHEVPFLYGEIKGKFTIIHHFKKNKHIVLKIKYKDREFTKYLNSIRQAKISFVVDSYHYSCGDIVNNSKILEKIKMRHNKNSFENGYLLKCLETGQYYEMRQTHIKQGRKSPFVSGQKVYEGNWLYSETHLHKYFENPEEAKLYTRKSGEKINCICPNCKKPKQSIVCEIVNRGFSCNYCSTNTSYSEKLLSSLLDINKINYIPQKSFKENRFKYDFYLPEYNFIIETHGIQHYEESTGYFKDSLTEIQENDLLKKEFCESKKLSYIEIDCRKSEMKFILDNINKNTYLRDLFKNQDLEELSILIQKKSNHKNILTMVDDRRNGMTYKQIGTKHGYSEHTIANILKRYIA</sequence>
<reference evidence="3" key="1">
    <citation type="journal article" date="2019" name="Int. J. Syst. Evol. Microbiol.">
        <title>The Global Catalogue of Microorganisms (GCM) 10K type strain sequencing project: providing services to taxonomists for standard genome sequencing and annotation.</title>
        <authorList>
            <consortium name="The Broad Institute Genomics Platform"/>
            <consortium name="The Broad Institute Genome Sequencing Center for Infectious Disease"/>
            <person name="Wu L."/>
            <person name="Ma J."/>
        </authorList>
    </citation>
    <scope>NUCLEOTIDE SEQUENCE [LARGE SCALE GENOMIC DNA]</scope>
    <source>
        <strain evidence="3">KCTC 33575</strain>
    </source>
</reference>
<keyword evidence="3" id="KW-1185">Reference proteome</keyword>
<evidence type="ECO:0000313" key="3">
    <source>
        <dbReference type="Proteomes" id="UP001597519"/>
    </source>
</evidence>
<dbReference type="Proteomes" id="UP001597519">
    <property type="component" value="Unassembled WGS sequence"/>
</dbReference>
<name>A0ABW5WRU1_9STAP</name>
<dbReference type="InterPro" id="IPR046612">
    <property type="entry name" value="DUF6671"/>
</dbReference>
<dbReference type="Pfam" id="PF20376">
    <property type="entry name" value="DUF6671"/>
    <property type="match status" value="1"/>
</dbReference>
<protein>
    <submittedName>
        <fullName evidence="2">Helix-turn-helix domain-containing protein</fullName>
    </submittedName>
</protein>
<comment type="caution">
    <text evidence="2">The sequence shown here is derived from an EMBL/GenBank/DDBJ whole genome shotgun (WGS) entry which is preliminary data.</text>
</comment>
<gene>
    <name evidence="2" type="ORF">ACFSX4_02030</name>
</gene>
<evidence type="ECO:0000259" key="1">
    <source>
        <dbReference type="Pfam" id="PF20376"/>
    </source>
</evidence>
<accession>A0ABW5WRU1</accession>
<proteinExistence type="predicted"/>
<evidence type="ECO:0000313" key="2">
    <source>
        <dbReference type="EMBL" id="MFD2829227.1"/>
    </source>
</evidence>
<dbReference type="Gene3D" id="3.40.960.10">
    <property type="entry name" value="VSR Endonuclease"/>
    <property type="match status" value="1"/>
</dbReference>